<evidence type="ECO:0000256" key="1">
    <source>
        <dbReference type="SAM" id="SignalP"/>
    </source>
</evidence>
<accession>A0ABV2EG75</accession>
<evidence type="ECO:0008006" key="4">
    <source>
        <dbReference type="Google" id="ProtNLM"/>
    </source>
</evidence>
<evidence type="ECO:0000313" key="3">
    <source>
        <dbReference type="Proteomes" id="UP001549110"/>
    </source>
</evidence>
<dbReference type="Proteomes" id="UP001549110">
    <property type="component" value="Unassembled WGS sequence"/>
</dbReference>
<dbReference type="PROSITE" id="PS51257">
    <property type="entry name" value="PROKAR_LIPOPROTEIN"/>
    <property type="match status" value="1"/>
</dbReference>
<dbReference type="RefSeq" id="WP_354297282.1">
    <property type="nucleotide sequence ID" value="NZ_JBEPLU010000001.1"/>
</dbReference>
<evidence type="ECO:0000313" key="2">
    <source>
        <dbReference type="EMBL" id="MET3526038.1"/>
    </source>
</evidence>
<proteinExistence type="predicted"/>
<dbReference type="EMBL" id="JBEPLU010000001">
    <property type="protein sequence ID" value="MET3526038.1"/>
    <property type="molecule type" value="Genomic_DNA"/>
</dbReference>
<feature type="chain" id="PRO_5045178331" description="Lipoprotein" evidence="1">
    <location>
        <begin position="30"/>
        <end position="273"/>
    </location>
</feature>
<keyword evidence="3" id="KW-1185">Reference proteome</keyword>
<gene>
    <name evidence="2" type="ORF">ABID41_001133</name>
</gene>
<keyword evidence="1" id="KW-0732">Signal</keyword>
<reference evidence="2 3" key="1">
    <citation type="submission" date="2024-06" db="EMBL/GenBank/DDBJ databases">
        <title>Genomic Encyclopedia of Type Strains, Phase IV (KMG-IV): sequencing the most valuable type-strain genomes for metagenomic binning, comparative biology and taxonomic classification.</title>
        <authorList>
            <person name="Goeker M."/>
        </authorList>
    </citation>
    <scope>NUCLEOTIDE SEQUENCE [LARGE SCALE GENOMIC DNA]</scope>
    <source>
        <strain evidence="2 3">DSM 17809</strain>
    </source>
</reference>
<protein>
    <recommendedName>
        <fullName evidence="4">Lipoprotein</fullName>
    </recommendedName>
</protein>
<organism evidence="2 3">
    <name type="scientific">Phenylobacterium koreense</name>
    <dbReference type="NCBI Taxonomy" id="266125"/>
    <lineage>
        <taxon>Bacteria</taxon>
        <taxon>Pseudomonadati</taxon>
        <taxon>Pseudomonadota</taxon>
        <taxon>Alphaproteobacteria</taxon>
        <taxon>Caulobacterales</taxon>
        <taxon>Caulobacteraceae</taxon>
        <taxon>Phenylobacterium</taxon>
    </lineage>
</organism>
<feature type="signal peptide" evidence="1">
    <location>
        <begin position="1"/>
        <end position="29"/>
    </location>
</feature>
<sequence>MKRTLRSPARAGAVIALALLGACSRGEQAAPPPKIAPPPAEKPAVLAPPPNLDRAGLLAAMADAASAYAAGAAVQSADPLVGRTFVARMPFGCLGPHAAKDAQPGLARWSSGANGRTIELGLAPADWTKTPLMAAAVGDKVWERVEGYWIDRPWLKGEACPSTPQAGASLVALPSPQTMGIAAVFAPDDSRLSQRKGRPYSFTIRGSEDVLPVPPPEGYRLVLEGRIVAFPDGRAVNCRSEGPDQRPICIVATQLDRVAFEDGGTGAQISEWR</sequence>
<comment type="caution">
    <text evidence="2">The sequence shown here is derived from an EMBL/GenBank/DDBJ whole genome shotgun (WGS) entry which is preliminary data.</text>
</comment>
<name>A0ABV2EG75_9CAUL</name>